<keyword evidence="9" id="KW-1185">Reference proteome</keyword>
<keyword evidence="2 6" id="KW-0479">Metal-binding</keyword>
<keyword evidence="6" id="KW-0249">Electron transport</keyword>
<organism evidence="8 9">
    <name type="scientific">Bordetella flabilis</name>
    <dbReference type="NCBI Taxonomy" id="463014"/>
    <lineage>
        <taxon>Bacteria</taxon>
        <taxon>Pseudomonadati</taxon>
        <taxon>Pseudomonadota</taxon>
        <taxon>Betaproteobacteria</taxon>
        <taxon>Burkholderiales</taxon>
        <taxon>Alcaligenaceae</taxon>
        <taxon>Bordetella</taxon>
    </lineage>
</organism>
<dbReference type="NCBIfam" id="NF008434">
    <property type="entry name" value="PRK11274.1"/>
    <property type="match status" value="1"/>
</dbReference>
<name>A0A193GBC2_9BORD</name>
<dbReference type="InterPro" id="IPR004017">
    <property type="entry name" value="Cys_rich_dom"/>
</dbReference>
<gene>
    <name evidence="8" type="ORF">BAU07_09490</name>
</gene>
<dbReference type="SUPFAM" id="SSF46548">
    <property type="entry name" value="alpha-helical ferredoxin"/>
    <property type="match status" value="1"/>
</dbReference>
<accession>A0A193GBC2</accession>
<keyword evidence="3" id="KW-0677">Repeat</keyword>
<evidence type="ECO:0000256" key="4">
    <source>
        <dbReference type="ARBA" id="ARBA00023004"/>
    </source>
</evidence>
<evidence type="ECO:0000256" key="5">
    <source>
        <dbReference type="ARBA" id="ARBA00023014"/>
    </source>
</evidence>
<feature type="domain" description="4Fe-4S ferredoxin-type" evidence="7">
    <location>
        <begin position="14"/>
        <end position="47"/>
    </location>
</feature>
<evidence type="ECO:0000256" key="6">
    <source>
        <dbReference type="PIRNR" id="PIRNR000139"/>
    </source>
</evidence>
<dbReference type="Gene3D" id="1.10.1060.10">
    <property type="entry name" value="Alpha-helical ferredoxin"/>
    <property type="match status" value="1"/>
</dbReference>
<sequence>MQTQIASWARDTDYGREADAILRRCVHCGFCTATCPTYQVLGDELDGPRGRIYLIKQMLEGAEPTQSTQTHLDRCLTCRNCETTCPSGVEYGHLIDIGRSLVEQRVRRPLPQRLKRALLRRGLTSRWFAPAMRLGQVLRPMLPAALRAKVPERRAVGTLPDPRLHGRQVLMLAGCVQPAMMPTIDAATVRVLHALGIGATVARGGGCCGAINLHLDDPSTALAQMRANVDSWWPFVESGKVEAIVMNATGCGAMVKEYAYHLRNDPAYAERAARIVALVRDISEVLAPHAGVLRERLGQPVKAAFHPPCTLQHWQGLRPLADTLLTDLGFELQPFADRHLCCGSAGAYSVMQPEMATTLRDRKLAAIGPTAPDVILSANIGCITHLQSGTSTPVRHWIEVLDERLREAGTPAPAAIPQP</sequence>
<dbReference type="FunFam" id="1.10.1060.10:FF:000012">
    <property type="entry name" value="Glycolate oxidase iron-sulfur subunit"/>
    <property type="match status" value="1"/>
</dbReference>
<dbReference type="EMBL" id="CP016172">
    <property type="protein sequence ID" value="ANN77302.1"/>
    <property type="molecule type" value="Genomic_DNA"/>
</dbReference>
<dbReference type="Pfam" id="PF02754">
    <property type="entry name" value="CCG"/>
    <property type="match status" value="2"/>
</dbReference>
<evidence type="ECO:0000259" key="7">
    <source>
        <dbReference type="PROSITE" id="PS51379"/>
    </source>
</evidence>
<comment type="catalytic activity">
    <reaction evidence="6">
        <text>glycolate + A = glyoxylate + AH2</text>
        <dbReference type="Rhea" id="RHEA:21264"/>
        <dbReference type="ChEBI" id="CHEBI:13193"/>
        <dbReference type="ChEBI" id="CHEBI:17499"/>
        <dbReference type="ChEBI" id="CHEBI:29805"/>
        <dbReference type="ChEBI" id="CHEBI:36655"/>
        <dbReference type="EC" id="1.1.99.14"/>
    </reaction>
</comment>
<dbReference type="GO" id="GO:0019154">
    <property type="term" value="F:glycolate dehydrogenase activity"/>
    <property type="evidence" value="ECO:0007669"/>
    <property type="project" value="UniProtKB-EC"/>
</dbReference>
<evidence type="ECO:0000256" key="1">
    <source>
        <dbReference type="ARBA" id="ARBA00022485"/>
    </source>
</evidence>
<protein>
    <recommendedName>
        <fullName evidence="6">Glycolate oxidase iron-sulfur subunit</fullName>
        <ecNumber evidence="6">1.1.99.14</ecNumber>
    </recommendedName>
</protein>
<reference evidence="8 9" key="1">
    <citation type="submission" date="2016-06" db="EMBL/GenBank/DDBJ databases">
        <title>Complete genome sequences of Bordetella bronchialis and Bordetella flabilis.</title>
        <authorList>
            <person name="LiPuma J.J."/>
            <person name="Spilker T."/>
        </authorList>
    </citation>
    <scope>NUCLEOTIDE SEQUENCE [LARGE SCALE GENOMIC DNA]</scope>
    <source>
        <strain evidence="8 9">AU10664</strain>
    </source>
</reference>
<dbReference type="GO" id="GO:0046872">
    <property type="term" value="F:metal ion binding"/>
    <property type="evidence" value="ECO:0007669"/>
    <property type="project" value="UniProtKB-UniRule"/>
</dbReference>
<keyword evidence="4 6" id="KW-0408">Iron</keyword>
<dbReference type="EC" id="1.1.99.14" evidence="6"/>
<dbReference type="PIRSF" id="PIRSF000139">
    <property type="entry name" value="Glc_ox_4Fe-4S"/>
    <property type="match status" value="1"/>
</dbReference>
<dbReference type="PANTHER" id="PTHR32479">
    <property type="entry name" value="GLYCOLATE OXIDASE IRON-SULFUR SUBUNIT"/>
    <property type="match status" value="1"/>
</dbReference>
<dbReference type="KEGG" id="bfz:BAU07_09490"/>
<dbReference type="Proteomes" id="UP000091926">
    <property type="component" value="Chromosome"/>
</dbReference>
<dbReference type="InterPro" id="IPR017900">
    <property type="entry name" value="4Fe4S_Fe_S_CS"/>
</dbReference>
<dbReference type="OrthoDB" id="9765258at2"/>
<comment type="function">
    <text evidence="6">Component of a complex that catalyzes the oxidation of glycolate to glyoxylate.</text>
</comment>
<evidence type="ECO:0000313" key="8">
    <source>
        <dbReference type="EMBL" id="ANN77302.1"/>
    </source>
</evidence>
<dbReference type="Pfam" id="PF13183">
    <property type="entry name" value="Fer4_8"/>
    <property type="match status" value="1"/>
</dbReference>
<keyword evidence="5 6" id="KW-0411">Iron-sulfur</keyword>
<dbReference type="STRING" id="463014.BAU07_09490"/>
<proteinExistence type="predicted"/>
<dbReference type="PROSITE" id="PS00198">
    <property type="entry name" value="4FE4S_FER_1"/>
    <property type="match status" value="1"/>
</dbReference>
<keyword evidence="1 6" id="KW-0004">4Fe-4S</keyword>
<dbReference type="InterPro" id="IPR009051">
    <property type="entry name" value="Helical_ferredxn"/>
</dbReference>
<evidence type="ECO:0000256" key="3">
    <source>
        <dbReference type="ARBA" id="ARBA00022737"/>
    </source>
</evidence>
<dbReference type="PROSITE" id="PS51379">
    <property type="entry name" value="4FE4S_FER_2"/>
    <property type="match status" value="2"/>
</dbReference>
<dbReference type="GO" id="GO:0051539">
    <property type="term" value="F:4 iron, 4 sulfur cluster binding"/>
    <property type="evidence" value="ECO:0007669"/>
    <property type="project" value="UniProtKB-UniRule"/>
</dbReference>
<comment type="catalytic activity">
    <reaction evidence="6">
        <text>(R)-lactate + A = pyruvate + AH2</text>
        <dbReference type="Rhea" id="RHEA:15089"/>
        <dbReference type="ChEBI" id="CHEBI:13193"/>
        <dbReference type="ChEBI" id="CHEBI:15361"/>
        <dbReference type="ChEBI" id="CHEBI:16004"/>
        <dbReference type="ChEBI" id="CHEBI:17499"/>
    </reaction>
</comment>
<keyword evidence="6" id="KW-0813">Transport</keyword>
<dbReference type="InterPro" id="IPR017896">
    <property type="entry name" value="4Fe4S_Fe-S-bd"/>
</dbReference>
<dbReference type="AlphaFoldDB" id="A0A193GBC2"/>
<dbReference type="InterPro" id="IPR012257">
    <property type="entry name" value="Glc_ox_4Fe-4S"/>
</dbReference>
<dbReference type="RefSeq" id="WP_066656562.1">
    <property type="nucleotide sequence ID" value="NZ_CBCSCL010000005.1"/>
</dbReference>
<comment type="cofactor">
    <cofactor evidence="6">
        <name>[4Fe-4S] cluster</name>
        <dbReference type="ChEBI" id="CHEBI:49883"/>
    </cofactor>
    <text evidence="6">Binds 2 [4Fe-4S] clusters.</text>
</comment>
<evidence type="ECO:0000256" key="2">
    <source>
        <dbReference type="ARBA" id="ARBA00022723"/>
    </source>
</evidence>
<evidence type="ECO:0000313" key="9">
    <source>
        <dbReference type="Proteomes" id="UP000091926"/>
    </source>
</evidence>
<feature type="domain" description="4Fe-4S ferredoxin-type" evidence="7">
    <location>
        <begin position="66"/>
        <end position="89"/>
    </location>
</feature>
<dbReference type="PANTHER" id="PTHR32479:SF17">
    <property type="entry name" value="GLYCOLATE OXIDASE IRON-SULFUR SUBUNIT"/>
    <property type="match status" value="1"/>
</dbReference>